<dbReference type="PANTHER" id="PTHR11236:SF9">
    <property type="entry name" value="ANTHRANILATE SYNTHASE COMPONENT 1"/>
    <property type="match status" value="1"/>
</dbReference>
<dbReference type="RefSeq" id="WP_136372608.1">
    <property type="nucleotide sequence ID" value="NZ_SSOB01000040.1"/>
</dbReference>
<dbReference type="Pfam" id="PF04715">
    <property type="entry name" value="Anth_synt_I_N"/>
    <property type="match status" value="1"/>
</dbReference>
<dbReference type="EMBL" id="SSOB01000040">
    <property type="protein sequence ID" value="THF74533.1"/>
    <property type="molecule type" value="Genomic_DNA"/>
</dbReference>
<dbReference type="PRINTS" id="PR00095">
    <property type="entry name" value="ANTSNTHASEI"/>
</dbReference>
<gene>
    <name evidence="3" type="ORF">E6C55_25205</name>
</gene>
<dbReference type="GO" id="GO:0000162">
    <property type="term" value="P:L-tryptophan biosynthetic process"/>
    <property type="evidence" value="ECO:0007669"/>
    <property type="project" value="TreeGrafter"/>
</dbReference>
<dbReference type="InterPro" id="IPR015890">
    <property type="entry name" value="Chorismate_C"/>
</dbReference>
<comment type="caution">
    <text evidence="3">The sequence shown here is derived from an EMBL/GenBank/DDBJ whole genome shotgun (WGS) entry which is preliminary data.</text>
</comment>
<evidence type="ECO:0000259" key="2">
    <source>
        <dbReference type="Pfam" id="PF04715"/>
    </source>
</evidence>
<dbReference type="AlphaFoldDB" id="A0A4S4BL61"/>
<feature type="domain" description="Chorismate-utilising enzyme C-terminal" evidence="1">
    <location>
        <begin position="293"/>
        <end position="546"/>
    </location>
</feature>
<dbReference type="InterPro" id="IPR005801">
    <property type="entry name" value="ADC_synthase"/>
</dbReference>
<evidence type="ECO:0000313" key="4">
    <source>
        <dbReference type="Proteomes" id="UP000310636"/>
    </source>
</evidence>
<accession>A0A4S4BL61</accession>
<proteinExistence type="predicted"/>
<dbReference type="SUPFAM" id="SSF56322">
    <property type="entry name" value="ADC synthase"/>
    <property type="match status" value="1"/>
</dbReference>
<name>A0A4S4BL61_9BACL</name>
<keyword evidence="4" id="KW-1185">Reference proteome</keyword>
<dbReference type="OrthoDB" id="9803598at2"/>
<sequence length="570" mass="63404">MTLLEHWLGWGRRRSLAPEELGYTRLPVLRAYKLGPGEDRVPLWKGAWEAAGEHAFVLESGKGGRYTYLGLRPDAVIRGNGGSGEVKLLRLHSCACGENGSGWVDGGADETEGLGTEVESRSGKPLELLRAWLARERAPRAEGEGLAGPHEAEEAGIDIPPFAGGAVGYLSYDVARSLERLPQLARDDLELPDYAFLLINEVWIVDHLRSELICSFHPSLPDSAWEDERELAERYEEASAHVDNMKAEWDRIMAAATEPEAVGELEAMKRIMAEDGLQMDIEAYSGIRTAMTKDEFKEAVRAVQRYISQGDVFQVNLSNRQSRAVATKPEELYEWLRLVNPSPYMGFMRFPDFQLVSASPELLVKLDGKRMSARPIAGTRRRGRTEEEDLKFADELLTSEKERAEHIMLVDLERNDLGRVAAYGTVRVPELLTIERYSHVMHLVSQVEGTIAPGKDAFDLLAAAFPGGTITGAPKIRTMEIIEELEPVRRGPYTGSLGWIDYAGNMEFNIIIRTIAAKDGQCHIQAGAGIVIDSDPEREFYECLNKAKALWKAVEYGERRHGEAQIAAPC</sequence>
<feature type="domain" description="Anthranilate synthase component I N-terminal" evidence="2">
    <location>
        <begin position="52"/>
        <end position="212"/>
    </location>
</feature>
<protein>
    <submittedName>
        <fullName evidence="3">Anthranilate synthase component I family protein</fullName>
    </submittedName>
</protein>
<dbReference type="InterPro" id="IPR006805">
    <property type="entry name" value="Anth_synth_I_N"/>
</dbReference>
<dbReference type="PANTHER" id="PTHR11236">
    <property type="entry name" value="AMINOBENZOATE/ANTHRANILATE SYNTHASE"/>
    <property type="match status" value="1"/>
</dbReference>
<reference evidence="3 4" key="1">
    <citation type="submission" date="2019-04" db="EMBL/GenBank/DDBJ databases">
        <title>Cohnella sp. nov. isolated from preserved vegetables.</title>
        <authorList>
            <person name="Lin S.-Y."/>
            <person name="Hung M.-H."/>
            <person name="Young C.-C."/>
        </authorList>
    </citation>
    <scope>NUCLEOTIDE SEQUENCE [LARGE SCALE GENOMIC DNA]</scope>
    <source>
        <strain evidence="3 4">CC-MHH1044</strain>
    </source>
</reference>
<dbReference type="Proteomes" id="UP000310636">
    <property type="component" value="Unassembled WGS sequence"/>
</dbReference>
<organism evidence="3 4">
    <name type="scientific">Cohnella fermenti</name>
    <dbReference type="NCBI Taxonomy" id="2565925"/>
    <lineage>
        <taxon>Bacteria</taxon>
        <taxon>Bacillati</taxon>
        <taxon>Bacillota</taxon>
        <taxon>Bacilli</taxon>
        <taxon>Bacillales</taxon>
        <taxon>Paenibacillaceae</taxon>
        <taxon>Cohnella</taxon>
    </lineage>
</organism>
<evidence type="ECO:0000259" key="1">
    <source>
        <dbReference type="Pfam" id="PF00425"/>
    </source>
</evidence>
<dbReference type="Gene3D" id="3.60.120.10">
    <property type="entry name" value="Anthranilate synthase"/>
    <property type="match status" value="1"/>
</dbReference>
<dbReference type="Pfam" id="PF00425">
    <property type="entry name" value="Chorismate_bind"/>
    <property type="match status" value="1"/>
</dbReference>
<dbReference type="InterPro" id="IPR019999">
    <property type="entry name" value="Anth_synth_I-like"/>
</dbReference>
<evidence type="ECO:0000313" key="3">
    <source>
        <dbReference type="EMBL" id="THF74533.1"/>
    </source>
</evidence>